<accession>A0A1Y2CA13</accession>
<gene>
    <name evidence="2" type="ORF">BCR33DRAFT_785560</name>
</gene>
<feature type="chain" id="PRO_5012124106" description="Cellulase" evidence="1">
    <location>
        <begin position="18"/>
        <end position="318"/>
    </location>
</feature>
<protein>
    <recommendedName>
        <fullName evidence="4">Cellulase</fullName>
    </recommendedName>
</protein>
<sequence>MLIPVSLITVIATVALAQEPGLPAGCVGSYPDPLYCSDKGGWFNPNPDKCFPLDGNPRPSEKVYIQDESNFCLNLPNRNSVYLNQAYYSQGRKPTIVDAEGYVQSYCVGGVPPGALPMPAGAIQAAHVIKNFTIPGQRYMQIWGYLNCDPLNIECAGTAADPFYGAGQYDSGAFEHCGKEPYSGVNQDKNPGFSVYYMKAGSVGDRPGFCMRVCEGDHGVGMPCDISSPGQDVKGCATVMPGLVFNEGFSFMDVANQVVTTVTKDVPTTTLASTSNTVVSQTVSVSSVVNTTTPSKSASHPLASVGSFITLICISFFF</sequence>
<evidence type="ECO:0000313" key="3">
    <source>
        <dbReference type="Proteomes" id="UP000193642"/>
    </source>
</evidence>
<keyword evidence="1" id="KW-0732">Signal</keyword>
<dbReference type="AlphaFoldDB" id="A0A1Y2CA13"/>
<evidence type="ECO:0000256" key="1">
    <source>
        <dbReference type="SAM" id="SignalP"/>
    </source>
</evidence>
<comment type="caution">
    <text evidence="2">The sequence shown here is derived from an EMBL/GenBank/DDBJ whole genome shotgun (WGS) entry which is preliminary data.</text>
</comment>
<keyword evidence="3" id="KW-1185">Reference proteome</keyword>
<evidence type="ECO:0000313" key="2">
    <source>
        <dbReference type="EMBL" id="ORY43737.1"/>
    </source>
</evidence>
<dbReference type="OrthoDB" id="2122616at2759"/>
<organism evidence="2 3">
    <name type="scientific">Rhizoclosmatium globosum</name>
    <dbReference type="NCBI Taxonomy" id="329046"/>
    <lineage>
        <taxon>Eukaryota</taxon>
        <taxon>Fungi</taxon>
        <taxon>Fungi incertae sedis</taxon>
        <taxon>Chytridiomycota</taxon>
        <taxon>Chytridiomycota incertae sedis</taxon>
        <taxon>Chytridiomycetes</taxon>
        <taxon>Chytridiales</taxon>
        <taxon>Chytriomycetaceae</taxon>
        <taxon>Rhizoclosmatium</taxon>
    </lineage>
</organism>
<dbReference type="Proteomes" id="UP000193642">
    <property type="component" value="Unassembled WGS sequence"/>
</dbReference>
<proteinExistence type="predicted"/>
<name>A0A1Y2CA13_9FUNG</name>
<evidence type="ECO:0008006" key="4">
    <source>
        <dbReference type="Google" id="ProtNLM"/>
    </source>
</evidence>
<dbReference type="EMBL" id="MCGO01000024">
    <property type="protein sequence ID" value="ORY43737.1"/>
    <property type="molecule type" value="Genomic_DNA"/>
</dbReference>
<reference evidence="2 3" key="1">
    <citation type="submission" date="2016-07" db="EMBL/GenBank/DDBJ databases">
        <title>Pervasive Adenine N6-methylation of Active Genes in Fungi.</title>
        <authorList>
            <consortium name="DOE Joint Genome Institute"/>
            <person name="Mondo S.J."/>
            <person name="Dannebaum R.O."/>
            <person name="Kuo R.C."/>
            <person name="Labutti K."/>
            <person name="Haridas S."/>
            <person name="Kuo A."/>
            <person name="Salamov A."/>
            <person name="Ahrendt S.R."/>
            <person name="Lipzen A."/>
            <person name="Sullivan W."/>
            <person name="Andreopoulos W.B."/>
            <person name="Clum A."/>
            <person name="Lindquist E."/>
            <person name="Daum C."/>
            <person name="Ramamoorthy G.K."/>
            <person name="Gryganskyi A."/>
            <person name="Culley D."/>
            <person name="Magnuson J.K."/>
            <person name="James T.Y."/>
            <person name="O'Malley M.A."/>
            <person name="Stajich J.E."/>
            <person name="Spatafora J.W."/>
            <person name="Visel A."/>
            <person name="Grigoriev I.V."/>
        </authorList>
    </citation>
    <scope>NUCLEOTIDE SEQUENCE [LARGE SCALE GENOMIC DNA]</scope>
    <source>
        <strain evidence="2 3">JEL800</strain>
    </source>
</reference>
<feature type="signal peptide" evidence="1">
    <location>
        <begin position="1"/>
        <end position="17"/>
    </location>
</feature>